<dbReference type="InterPro" id="IPR036388">
    <property type="entry name" value="WH-like_DNA-bd_sf"/>
</dbReference>
<organism evidence="2 3">
    <name type="scientific">Aquimonas voraii</name>
    <dbReference type="NCBI Taxonomy" id="265719"/>
    <lineage>
        <taxon>Bacteria</taxon>
        <taxon>Pseudomonadati</taxon>
        <taxon>Pseudomonadota</taxon>
        <taxon>Gammaproteobacteria</taxon>
        <taxon>Lysobacterales</taxon>
        <taxon>Lysobacteraceae</taxon>
        <taxon>Aquimonas</taxon>
    </lineage>
</organism>
<dbReference type="InterPro" id="IPR053812">
    <property type="entry name" value="HTH_Sigma70_ECF-like"/>
</dbReference>
<dbReference type="NCBIfam" id="TIGR02937">
    <property type="entry name" value="sigma70-ECF"/>
    <property type="match status" value="1"/>
</dbReference>
<evidence type="ECO:0000313" key="2">
    <source>
        <dbReference type="EMBL" id="SDD74765.1"/>
    </source>
</evidence>
<proteinExistence type="predicted"/>
<dbReference type="STRING" id="265719.SAMN04488509_106111"/>
<dbReference type="NCBIfam" id="TIGR02999">
    <property type="entry name" value="Sig-70_X6"/>
    <property type="match status" value="1"/>
</dbReference>
<keyword evidence="3" id="KW-1185">Reference proteome</keyword>
<dbReference type="GO" id="GO:0003700">
    <property type="term" value="F:DNA-binding transcription factor activity"/>
    <property type="evidence" value="ECO:0007669"/>
    <property type="project" value="InterPro"/>
</dbReference>
<dbReference type="AlphaFoldDB" id="A0A1G6XBW2"/>
<accession>A0A1G6XBW2</accession>
<sequence length="214" mass="23990">MLVLHSESPELVAAVAEELPPGREAAITALLADWHRGDRSAEDRLVRSIYPVLRDMARAQVRRNSRVLTLSATELAHEAYERLAPQKVVDWKNRDHFFAIAATVIRRVVVDYLRERSAEKRGGGLPFVQLEDVALGELPMQPDMVDWLAVDQALTELAESDPDCARVVELRLFSGLAVEQIATVMGSSTATVGRQWRFARTWLAERLDIPDAPR</sequence>
<evidence type="ECO:0000313" key="3">
    <source>
        <dbReference type="Proteomes" id="UP000199603"/>
    </source>
</evidence>
<protein>
    <submittedName>
        <fullName evidence="2">RNA polymerase sigma factor, TIGR02999 family</fullName>
    </submittedName>
</protein>
<evidence type="ECO:0000259" key="1">
    <source>
        <dbReference type="Pfam" id="PF07638"/>
    </source>
</evidence>
<dbReference type="RefSeq" id="WP_176764159.1">
    <property type="nucleotide sequence ID" value="NZ_FNAG01000006.1"/>
</dbReference>
<dbReference type="EMBL" id="FNAG01000006">
    <property type="protein sequence ID" value="SDD74765.1"/>
    <property type="molecule type" value="Genomic_DNA"/>
</dbReference>
<dbReference type="SUPFAM" id="SSF88946">
    <property type="entry name" value="Sigma2 domain of RNA polymerase sigma factors"/>
    <property type="match status" value="1"/>
</dbReference>
<dbReference type="InterPro" id="IPR013325">
    <property type="entry name" value="RNA_pol_sigma_r2"/>
</dbReference>
<dbReference type="InterPro" id="IPR011517">
    <property type="entry name" value="RNA_pol_sigma70_ECF-like"/>
</dbReference>
<gene>
    <name evidence="2" type="ORF">SAMN04488509_106111</name>
</gene>
<dbReference type="InterPro" id="IPR013324">
    <property type="entry name" value="RNA_pol_sigma_r3/r4-like"/>
</dbReference>
<reference evidence="2 3" key="1">
    <citation type="submission" date="2016-10" db="EMBL/GenBank/DDBJ databases">
        <authorList>
            <person name="de Groot N.N."/>
        </authorList>
    </citation>
    <scope>NUCLEOTIDE SEQUENCE [LARGE SCALE GENOMIC DNA]</scope>
    <source>
        <strain evidence="2 3">DSM 16957</strain>
    </source>
</reference>
<dbReference type="Gene3D" id="1.10.10.10">
    <property type="entry name" value="Winged helix-like DNA-binding domain superfamily/Winged helix DNA-binding domain"/>
    <property type="match status" value="1"/>
</dbReference>
<dbReference type="InterPro" id="IPR014284">
    <property type="entry name" value="RNA_pol_sigma-70_dom"/>
</dbReference>
<dbReference type="SUPFAM" id="SSF88659">
    <property type="entry name" value="Sigma3 and sigma4 domains of RNA polymerase sigma factors"/>
    <property type="match status" value="1"/>
</dbReference>
<dbReference type="GO" id="GO:0006352">
    <property type="term" value="P:DNA-templated transcription initiation"/>
    <property type="evidence" value="ECO:0007669"/>
    <property type="project" value="InterPro"/>
</dbReference>
<feature type="domain" description="RNA polymerase sigma-70 ECF-like HTH" evidence="1">
    <location>
        <begin position="26"/>
        <end position="207"/>
    </location>
</feature>
<dbReference type="Gene3D" id="1.10.1740.10">
    <property type="match status" value="1"/>
</dbReference>
<dbReference type="Proteomes" id="UP000199603">
    <property type="component" value="Unassembled WGS sequence"/>
</dbReference>
<name>A0A1G6XBW2_9GAMM</name>
<dbReference type="Pfam" id="PF07638">
    <property type="entry name" value="Sigma70_ECF"/>
    <property type="match status" value="1"/>
</dbReference>